<dbReference type="EMBL" id="JAENIL010000057">
    <property type="protein sequence ID" value="MBK1879760.1"/>
    <property type="molecule type" value="Genomic_DNA"/>
</dbReference>
<evidence type="ECO:0000313" key="6">
    <source>
        <dbReference type="EMBL" id="MBK1879760.1"/>
    </source>
</evidence>
<evidence type="ECO:0000259" key="5">
    <source>
        <dbReference type="Pfam" id="PF00150"/>
    </source>
</evidence>
<keyword evidence="4" id="KW-0732">Signal</keyword>
<evidence type="ECO:0000256" key="1">
    <source>
        <dbReference type="ARBA" id="ARBA00022801"/>
    </source>
</evidence>
<keyword evidence="2 3" id="KW-0326">Glycosidase</keyword>
<reference evidence="6" key="1">
    <citation type="submission" date="2021-01" db="EMBL/GenBank/DDBJ databases">
        <title>Modified the classification status of verrucomicrobia.</title>
        <authorList>
            <person name="Feng X."/>
        </authorList>
    </citation>
    <scope>NUCLEOTIDE SEQUENCE</scope>
    <source>
        <strain evidence="6">KCTC 13126</strain>
    </source>
</reference>
<dbReference type="SUPFAM" id="SSF51445">
    <property type="entry name" value="(Trans)glycosidases"/>
    <property type="match status" value="1"/>
</dbReference>
<dbReference type="RefSeq" id="WP_200357973.1">
    <property type="nucleotide sequence ID" value="NZ_JAENIL010000057.1"/>
</dbReference>
<dbReference type="Gene3D" id="3.20.20.80">
    <property type="entry name" value="Glycosidases"/>
    <property type="match status" value="1"/>
</dbReference>
<sequence>MNKLKTICVSLLALGTLATSGRANEKYSTPVPGRWDADRVNAWYSELPWLVGCNYYPATAINQIDMWQASTWDPKRIDLELDWASGIGMNTLRVYLHDLVWEDDEQGLYERMDQFLSICQKYEIRPFFVFFDDCHFPNPKLGKQPLPVKGYHNSGWVNSPARDVALRYANGESPKAEVARLKGYVQKTIERFKDDERVLMWELYNEPGRGNGLNGDMGTTKVKSSIGEKSNRLVYDSWVWAREVNPTQPIMSNSSGSIGKNNVLINRTNSDLHSIHSYGGDPRKGTNAVERLRDEILEYKKDGRPVMVTEWLARDKGSVVETSLPLMKELNVGAVNWGFVSGKSATIWNWESRRNSEGKKISVNHERASGNVIRPGESYPEPEIWFHDLLRMDGTPYDPEEIKIFKKLTDS</sequence>
<dbReference type="InterPro" id="IPR017853">
    <property type="entry name" value="GH"/>
</dbReference>
<dbReference type="InterPro" id="IPR001547">
    <property type="entry name" value="Glyco_hydro_5"/>
</dbReference>
<dbReference type="Pfam" id="PF00150">
    <property type="entry name" value="Cellulase"/>
    <property type="match status" value="1"/>
</dbReference>
<name>A0A934RXX3_9BACT</name>
<feature type="domain" description="Glycoside hydrolase family 5" evidence="5">
    <location>
        <begin position="176"/>
        <end position="337"/>
    </location>
</feature>
<feature type="chain" id="PRO_5037507575" evidence="4">
    <location>
        <begin position="24"/>
        <end position="411"/>
    </location>
</feature>
<evidence type="ECO:0000256" key="2">
    <source>
        <dbReference type="ARBA" id="ARBA00023295"/>
    </source>
</evidence>
<accession>A0A934RXX3</accession>
<dbReference type="GO" id="GO:0004553">
    <property type="term" value="F:hydrolase activity, hydrolyzing O-glycosyl compounds"/>
    <property type="evidence" value="ECO:0007669"/>
    <property type="project" value="InterPro"/>
</dbReference>
<keyword evidence="7" id="KW-1185">Reference proteome</keyword>
<comment type="caution">
    <text evidence="6">The sequence shown here is derived from an EMBL/GenBank/DDBJ whole genome shotgun (WGS) entry which is preliminary data.</text>
</comment>
<gene>
    <name evidence="6" type="ORF">JIN87_22935</name>
</gene>
<organism evidence="6 7">
    <name type="scientific">Pelagicoccus mobilis</name>
    <dbReference type="NCBI Taxonomy" id="415221"/>
    <lineage>
        <taxon>Bacteria</taxon>
        <taxon>Pseudomonadati</taxon>
        <taxon>Verrucomicrobiota</taxon>
        <taxon>Opitutia</taxon>
        <taxon>Puniceicoccales</taxon>
        <taxon>Pelagicoccaceae</taxon>
        <taxon>Pelagicoccus</taxon>
    </lineage>
</organism>
<dbReference type="AlphaFoldDB" id="A0A934RXX3"/>
<proteinExistence type="inferred from homology"/>
<dbReference type="Proteomes" id="UP000617628">
    <property type="component" value="Unassembled WGS sequence"/>
</dbReference>
<protein>
    <submittedName>
        <fullName evidence="6">Cellulase family glycosylhydrolase</fullName>
    </submittedName>
</protein>
<feature type="signal peptide" evidence="4">
    <location>
        <begin position="1"/>
        <end position="23"/>
    </location>
</feature>
<evidence type="ECO:0000256" key="3">
    <source>
        <dbReference type="RuleBase" id="RU361153"/>
    </source>
</evidence>
<comment type="similarity">
    <text evidence="3">Belongs to the glycosyl hydrolase 5 (cellulase A) family.</text>
</comment>
<evidence type="ECO:0000256" key="4">
    <source>
        <dbReference type="SAM" id="SignalP"/>
    </source>
</evidence>
<keyword evidence="1 3" id="KW-0378">Hydrolase</keyword>
<evidence type="ECO:0000313" key="7">
    <source>
        <dbReference type="Proteomes" id="UP000617628"/>
    </source>
</evidence>
<dbReference type="GO" id="GO:0000272">
    <property type="term" value="P:polysaccharide catabolic process"/>
    <property type="evidence" value="ECO:0007669"/>
    <property type="project" value="InterPro"/>
</dbReference>